<dbReference type="Pfam" id="PF07715">
    <property type="entry name" value="Plug"/>
    <property type="match status" value="1"/>
</dbReference>
<dbReference type="PROSITE" id="PS52016">
    <property type="entry name" value="TONB_DEPENDENT_REC_3"/>
    <property type="match status" value="1"/>
</dbReference>
<accession>A0A9D9HV04</accession>
<dbReference type="EMBL" id="JADIMG010000084">
    <property type="protein sequence ID" value="MBO8460403.1"/>
    <property type="molecule type" value="Genomic_DNA"/>
</dbReference>
<keyword evidence="5 9" id="KW-0732">Signal</keyword>
<dbReference type="InterPro" id="IPR037066">
    <property type="entry name" value="Plug_dom_sf"/>
</dbReference>
<evidence type="ECO:0000256" key="1">
    <source>
        <dbReference type="ARBA" id="ARBA00004571"/>
    </source>
</evidence>
<keyword evidence="4 8" id="KW-0812">Transmembrane</keyword>
<dbReference type="InterPro" id="IPR036942">
    <property type="entry name" value="Beta-barrel_TonB_sf"/>
</dbReference>
<dbReference type="GO" id="GO:0015344">
    <property type="term" value="F:siderophore uptake transmembrane transporter activity"/>
    <property type="evidence" value="ECO:0007669"/>
    <property type="project" value="TreeGrafter"/>
</dbReference>
<reference evidence="11" key="1">
    <citation type="submission" date="2020-10" db="EMBL/GenBank/DDBJ databases">
        <authorList>
            <person name="Gilroy R."/>
        </authorList>
    </citation>
    <scope>NUCLEOTIDE SEQUENCE</scope>
    <source>
        <strain evidence="11">G3-3990</strain>
    </source>
</reference>
<evidence type="ECO:0000313" key="12">
    <source>
        <dbReference type="Proteomes" id="UP000823641"/>
    </source>
</evidence>
<dbReference type="GO" id="GO:0009279">
    <property type="term" value="C:cell outer membrane"/>
    <property type="evidence" value="ECO:0007669"/>
    <property type="project" value="UniProtKB-SubCell"/>
</dbReference>
<dbReference type="SUPFAM" id="SSF56935">
    <property type="entry name" value="Porins"/>
    <property type="match status" value="1"/>
</dbReference>
<feature type="chain" id="PRO_5039020997" evidence="9">
    <location>
        <begin position="18"/>
        <end position="671"/>
    </location>
</feature>
<dbReference type="InterPro" id="IPR012910">
    <property type="entry name" value="Plug_dom"/>
</dbReference>
<proteinExistence type="inferred from homology"/>
<dbReference type="Gene3D" id="2.40.170.20">
    <property type="entry name" value="TonB-dependent receptor, beta-barrel domain"/>
    <property type="match status" value="1"/>
</dbReference>
<keyword evidence="6 8" id="KW-0472">Membrane</keyword>
<keyword evidence="3 8" id="KW-1134">Transmembrane beta strand</keyword>
<dbReference type="InterPro" id="IPR039426">
    <property type="entry name" value="TonB-dep_rcpt-like"/>
</dbReference>
<evidence type="ECO:0000256" key="5">
    <source>
        <dbReference type="ARBA" id="ARBA00022729"/>
    </source>
</evidence>
<evidence type="ECO:0000256" key="7">
    <source>
        <dbReference type="ARBA" id="ARBA00023237"/>
    </source>
</evidence>
<feature type="signal peptide" evidence="9">
    <location>
        <begin position="1"/>
        <end position="17"/>
    </location>
</feature>
<comment type="caution">
    <text evidence="11">The sequence shown here is derived from an EMBL/GenBank/DDBJ whole genome shotgun (WGS) entry which is preliminary data.</text>
</comment>
<keyword evidence="7 8" id="KW-0998">Cell outer membrane</keyword>
<evidence type="ECO:0000313" key="11">
    <source>
        <dbReference type="EMBL" id="MBO8460403.1"/>
    </source>
</evidence>
<dbReference type="Proteomes" id="UP000823641">
    <property type="component" value="Unassembled WGS sequence"/>
</dbReference>
<evidence type="ECO:0000256" key="4">
    <source>
        <dbReference type="ARBA" id="ARBA00022692"/>
    </source>
</evidence>
<feature type="domain" description="TonB-dependent receptor plug" evidence="10">
    <location>
        <begin position="59"/>
        <end position="149"/>
    </location>
</feature>
<keyword evidence="11" id="KW-0675">Receptor</keyword>
<comment type="similarity">
    <text evidence="8">Belongs to the TonB-dependent receptor family.</text>
</comment>
<evidence type="ECO:0000256" key="9">
    <source>
        <dbReference type="SAM" id="SignalP"/>
    </source>
</evidence>
<evidence type="ECO:0000259" key="10">
    <source>
        <dbReference type="Pfam" id="PF07715"/>
    </source>
</evidence>
<sequence>MRHFFITILLTTLTAIAVSQTPGDTVWYSLHALDSLQEIEEITVTAKRRDKEIITPQKLEGKTLQRLNSLSVADAIRYFAGAQIKDYGGVGGIKTIDIRSMGSNHMGVYYNGIQLGNAQNGQIDLGKFSLENLEEITLYSGQRSDIFQSAREFGSAGSVYLQSRKPKFQNGKNVNVKASMKGGSFFLVNPSLLLEYKLTDQISMSMNAELTSSDGKYKFRYKRVTPSGEVAYDTTAIRENGDINAIRVETGIQHYYSSTGYWKLHTYHYNSERGIPGAIVNNVWRRGERLWDRNSFLQGSFEDEFFRFWGLRVNAKYAYDYTHYVNNDDKLIHTDNQYKQREFYISAANKFALFNWWDVSLAYDFQWNNMSEYIDATRTSHWLAAATAMNFYDKLKMQASILGTFINDHTGKSHTKGSYRATPAIFLSYQPFHDIGLSLRAFYKQAYRYPTFNDLYYTDMGNAELKPELAIQHNVGLHYNLKQEKKIFHQFHIGVDVYYNKVKDKIIAYPKGQQFRWTMLNLGLVKIHGVDADMQMTLLLPADWTLTGKLQYTYQQAIDVTDPADTYYGDQIPYIPWHSGSAIAMLTWRNYGLNYSFIYVGERYSQQENIIYNYVQPWYTHDLSIMGMWNINKVRLKATVEVNNLLSQDYDVIINYPMPKRNYRIGLSVEF</sequence>
<evidence type="ECO:0000256" key="2">
    <source>
        <dbReference type="ARBA" id="ARBA00022448"/>
    </source>
</evidence>
<protein>
    <submittedName>
        <fullName evidence="11">TonB-dependent receptor plug domain-containing protein</fullName>
    </submittedName>
</protein>
<organism evidence="11 12">
    <name type="scientific">Candidatus Gallipaludibacter merdavium</name>
    <dbReference type="NCBI Taxonomy" id="2840839"/>
    <lineage>
        <taxon>Bacteria</taxon>
        <taxon>Pseudomonadati</taxon>
        <taxon>Bacteroidota</taxon>
        <taxon>Bacteroidia</taxon>
        <taxon>Bacteroidales</taxon>
        <taxon>Candidatus Gallipaludibacter</taxon>
    </lineage>
</organism>
<comment type="subcellular location">
    <subcellularLocation>
        <location evidence="1 8">Cell outer membrane</location>
        <topology evidence="1 8">Multi-pass membrane protein</topology>
    </subcellularLocation>
</comment>
<dbReference type="Gene3D" id="2.170.130.10">
    <property type="entry name" value="TonB-dependent receptor, plug domain"/>
    <property type="match status" value="1"/>
</dbReference>
<dbReference type="GO" id="GO:0044718">
    <property type="term" value="P:siderophore transmembrane transport"/>
    <property type="evidence" value="ECO:0007669"/>
    <property type="project" value="TreeGrafter"/>
</dbReference>
<keyword evidence="2 8" id="KW-0813">Transport</keyword>
<evidence type="ECO:0000256" key="8">
    <source>
        <dbReference type="PROSITE-ProRule" id="PRU01360"/>
    </source>
</evidence>
<evidence type="ECO:0000256" key="3">
    <source>
        <dbReference type="ARBA" id="ARBA00022452"/>
    </source>
</evidence>
<gene>
    <name evidence="11" type="ORF">IAA73_08745</name>
</gene>
<name>A0A9D9HV04_9BACT</name>
<dbReference type="PANTHER" id="PTHR30069">
    <property type="entry name" value="TONB-DEPENDENT OUTER MEMBRANE RECEPTOR"/>
    <property type="match status" value="1"/>
</dbReference>
<reference evidence="11" key="2">
    <citation type="journal article" date="2021" name="PeerJ">
        <title>Extensive microbial diversity within the chicken gut microbiome revealed by metagenomics and culture.</title>
        <authorList>
            <person name="Gilroy R."/>
            <person name="Ravi A."/>
            <person name="Getino M."/>
            <person name="Pursley I."/>
            <person name="Horton D.L."/>
            <person name="Alikhan N.F."/>
            <person name="Baker D."/>
            <person name="Gharbi K."/>
            <person name="Hall N."/>
            <person name="Watson M."/>
            <person name="Adriaenssens E.M."/>
            <person name="Foster-Nyarko E."/>
            <person name="Jarju S."/>
            <person name="Secka A."/>
            <person name="Antonio M."/>
            <person name="Oren A."/>
            <person name="Chaudhuri R.R."/>
            <person name="La Ragione R."/>
            <person name="Hildebrand F."/>
            <person name="Pallen M.J."/>
        </authorList>
    </citation>
    <scope>NUCLEOTIDE SEQUENCE</scope>
    <source>
        <strain evidence="11">G3-3990</strain>
    </source>
</reference>
<evidence type="ECO:0000256" key="6">
    <source>
        <dbReference type="ARBA" id="ARBA00023136"/>
    </source>
</evidence>
<dbReference type="AlphaFoldDB" id="A0A9D9HV04"/>
<dbReference type="PANTHER" id="PTHR30069:SF29">
    <property type="entry name" value="HEMOGLOBIN AND HEMOGLOBIN-HAPTOGLOBIN-BINDING PROTEIN 1-RELATED"/>
    <property type="match status" value="1"/>
</dbReference>